<evidence type="ECO:0000256" key="3">
    <source>
        <dbReference type="ARBA" id="ARBA00022692"/>
    </source>
</evidence>
<keyword evidence="3 6" id="KW-0812">Transmembrane</keyword>
<name>A0AAE4FNN4_9CYAN</name>
<proteinExistence type="inferred from homology"/>
<keyword evidence="4 6" id="KW-1133">Transmembrane helix</keyword>
<comment type="subcellular location">
    <subcellularLocation>
        <location evidence="1 6">Membrane</location>
        <topology evidence="1 6">Multi-pass membrane protein</topology>
    </subcellularLocation>
</comment>
<accession>A0AAE4FNN4</accession>
<comment type="caution">
    <text evidence="7">The sequence shown here is derived from an EMBL/GenBank/DDBJ whole genome shotgun (WGS) entry which is preliminary data.</text>
</comment>
<evidence type="ECO:0000256" key="4">
    <source>
        <dbReference type="ARBA" id="ARBA00022989"/>
    </source>
</evidence>
<dbReference type="PANTHER" id="PTHR12608">
    <property type="entry name" value="TRANSMEMBRANE PROTEIN HTP-1 RELATED"/>
    <property type="match status" value="1"/>
</dbReference>
<dbReference type="Proteomes" id="UP001268256">
    <property type="component" value="Unassembled WGS sequence"/>
</dbReference>
<feature type="transmembrane region" description="Helical" evidence="6">
    <location>
        <begin position="6"/>
        <end position="29"/>
    </location>
</feature>
<dbReference type="GO" id="GO:0016020">
    <property type="term" value="C:membrane"/>
    <property type="evidence" value="ECO:0007669"/>
    <property type="project" value="UniProtKB-SubCell"/>
</dbReference>
<evidence type="ECO:0000313" key="8">
    <source>
        <dbReference type="Proteomes" id="UP001268256"/>
    </source>
</evidence>
<feature type="transmembrane region" description="Helical" evidence="6">
    <location>
        <begin position="117"/>
        <end position="134"/>
    </location>
</feature>
<dbReference type="GO" id="GO:0046873">
    <property type="term" value="F:metal ion transmembrane transporter activity"/>
    <property type="evidence" value="ECO:0007669"/>
    <property type="project" value="InterPro"/>
</dbReference>
<dbReference type="RefSeq" id="WP_322876758.1">
    <property type="nucleotide sequence ID" value="NZ_JAVMIP010000001.1"/>
</dbReference>
<organism evidence="7 8">
    <name type="scientific">Pseudocalidococcus azoricus BACA0444</name>
    <dbReference type="NCBI Taxonomy" id="2918990"/>
    <lineage>
        <taxon>Bacteria</taxon>
        <taxon>Bacillati</taxon>
        <taxon>Cyanobacteriota</taxon>
        <taxon>Cyanophyceae</taxon>
        <taxon>Acaryochloridales</taxon>
        <taxon>Thermosynechococcaceae</taxon>
        <taxon>Pseudocalidococcus</taxon>
        <taxon>Pseudocalidococcus azoricus</taxon>
    </lineage>
</organism>
<dbReference type="InterPro" id="IPR001727">
    <property type="entry name" value="GDT1-like"/>
</dbReference>
<feature type="transmembrane region" description="Helical" evidence="6">
    <location>
        <begin position="187"/>
        <end position="204"/>
    </location>
</feature>
<evidence type="ECO:0000256" key="2">
    <source>
        <dbReference type="ARBA" id="ARBA00009190"/>
    </source>
</evidence>
<dbReference type="AlphaFoldDB" id="A0AAE4FNN4"/>
<feature type="transmembrane region" description="Helical" evidence="6">
    <location>
        <begin position="154"/>
        <end position="180"/>
    </location>
</feature>
<reference evidence="8" key="1">
    <citation type="submission" date="2023-07" db="EMBL/GenBank/DDBJ databases">
        <authorList>
            <person name="Luz R."/>
            <person name="Cordeiro R."/>
            <person name="Fonseca A."/>
            <person name="Goncalves V."/>
        </authorList>
    </citation>
    <scope>NUCLEOTIDE SEQUENCE [LARGE SCALE GENOMIC DNA]</scope>
    <source>
        <strain evidence="8">BACA0444</strain>
    </source>
</reference>
<evidence type="ECO:0000313" key="7">
    <source>
        <dbReference type="EMBL" id="MDS3859429.1"/>
    </source>
</evidence>
<gene>
    <name evidence="7" type="ORF">RIF25_01280</name>
</gene>
<dbReference type="Pfam" id="PF01169">
    <property type="entry name" value="GDT1"/>
    <property type="match status" value="2"/>
</dbReference>
<protein>
    <recommendedName>
        <fullName evidence="6">GDT1 family protein</fullName>
    </recommendedName>
</protein>
<comment type="similarity">
    <text evidence="2 6">Belongs to the GDT1 family.</text>
</comment>
<evidence type="ECO:0000256" key="6">
    <source>
        <dbReference type="RuleBase" id="RU365102"/>
    </source>
</evidence>
<evidence type="ECO:0000256" key="1">
    <source>
        <dbReference type="ARBA" id="ARBA00004141"/>
    </source>
</evidence>
<evidence type="ECO:0000256" key="5">
    <source>
        <dbReference type="ARBA" id="ARBA00023136"/>
    </source>
</evidence>
<keyword evidence="5 6" id="KW-0472">Membrane</keyword>
<keyword evidence="8" id="KW-1185">Reference proteome</keyword>
<dbReference type="EMBL" id="JAVMIP010000001">
    <property type="protein sequence ID" value="MDS3859429.1"/>
    <property type="molecule type" value="Genomic_DNA"/>
</dbReference>
<sequence length="207" mass="22325">MLTAFTAGLLLITVSEIGDKTFFIGVILATRHPKRWVFLGAWLALSLMTILSVLMGQVLALLPPQYTRYGAIGLFMFFGLRLLYQAWKMPAQGVAAETAEAEELVEKAEKEMSPRQANSAWAIVGEAFTLTFLAEWGDRTQIATLTLAAAQNPWGVALGAITGHGISTLIAVVGGGLLAGRISERNITLLGGILFLIFAMVMWVEGI</sequence>
<feature type="transmembrane region" description="Helical" evidence="6">
    <location>
        <begin position="66"/>
        <end position="84"/>
    </location>
</feature>
<dbReference type="PANTHER" id="PTHR12608:SF1">
    <property type="entry name" value="TRANSMEMBRANE PROTEIN 165"/>
    <property type="match status" value="1"/>
</dbReference>
<feature type="transmembrane region" description="Helical" evidence="6">
    <location>
        <begin position="36"/>
        <end position="60"/>
    </location>
</feature>